<name>A0AAV4I7X6_9GAST</name>
<reference evidence="1 2" key="1">
    <citation type="journal article" date="2021" name="Elife">
        <title>Chloroplast acquisition without the gene transfer in kleptoplastic sea slugs, Plakobranchus ocellatus.</title>
        <authorList>
            <person name="Maeda T."/>
            <person name="Takahashi S."/>
            <person name="Yoshida T."/>
            <person name="Shimamura S."/>
            <person name="Takaki Y."/>
            <person name="Nagai Y."/>
            <person name="Toyoda A."/>
            <person name="Suzuki Y."/>
            <person name="Arimoto A."/>
            <person name="Ishii H."/>
            <person name="Satoh N."/>
            <person name="Nishiyama T."/>
            <person name="Hasebe M."/>
            <person name="Maruyama T."/>
            <person name="Minagawa J."/>
            <person name="Obokata J."/>
            <person name="Shigenobu S."/>
        </authorList>
    </citation>
    <scope>NUCLEOTIDE SEQUENCE [LARGE SCALE GENOMIC DNA]</scope>
</reference>
<comment type="caution">
    <text evidence="1">The sequence shown here is derived from an EMBL/GenBank/DDBJ whole genome shotgun (WGS) entry which is preliminary data.</text>
</comment>
<protein>
    <submittedName>
        <fullName evidence="1">Uncharacterized protein</fullName>
    </submittedName>
</protein>
<gene>
    <name evidence="1" type="ORF">ElyMa_006546300</name>
</gene>
<dbReference type="Proteomes" id="UP000762676">
    <property type="component" value="Unassembled WGS sequence"/>
</dbReference>
<proteinExistence type="predicted"/>
<sequence>MTVYEDEIFRIKEANLFSFQKQFCKRFDKVFRSSPQIDKLVLAGFNASIGRCPSSWECVLGRPGAVKFNYKDLPPLASSQNTAFASPTPCSSY</sequence>
<evidence type="ECO:0000313" key="1">
    <source>
        <dbReference type="EMBL" id="GFS06528.1"/>
    </source>
</evidence>
<keyword evidence="2" id="KW-1185">Reference proteome</keyword>
<evidence type="ECO:0000313" key="2">
    <source>
        <dbReference type="Proteomes" id="UP000762676"/>
    </source>
</evidence>
<dbReference type="EMBL" id="BMAT01013151">
    <property type="protein sequence ID" value="GFS06528.1"/>
    <property type="molecule type" value="Genomic_DNA"/>
</dbReference>
<organism evidence="1 2">
    <name type="scientific">Elysia marginata</name>
    <dbReference type="NCBI Taxonomy" id="1093978"/>
    <lineage>
        <taxon>Eukaryota</taxon>
        <taxon>Metazoa</taxon>
        <taxon>Spiralia</taxon>
        <taxon>Lophotrochozoa</taxon>
        <taxon>Mollusca</taxon>
        <taxon>Gastropoda</taxon>
        <taxon>Heterobranchia</taxon>
        <taxon>Euthyneura</taxon>
        <taxon>Panpulmonata</taxon>
        <taxon>Sacoglossa</taxon>
        <taxon>Placobranchoidea</taxon>
        <taxon>Plakobranchidae</taxon>
        <taxon>Elysia</taxon>
    </lineage>
</organism>
<accession>A0AAV4I7X6</accession>
<dbReference type="AlphaFoldDB" id="A0AAV4I7X6"/>